<dbReference type="OrthoDB" id="2990595at2"/>
<organism evidence="1 2">
    <name type="scientific">Bacillus timonensis</name>
    <dbReference type="NCBI Taxonomy" id="1033734"/>
    <lineage>
        <taxon>Bacteria</taxon>
        <taxon>Bacillati</taxon>
        <taxon>Bacillota</taxon>
        <taxon>Bacilli</taxon>
        <taxon>Bacillales</taxon>
        <taxon>Bacillaceae</taxon>
        <taxon>Bacillus</taxon>
    </lineage>
</organism>
<comment type="caution">
    <text evidence="1">The sequence shown here is derived from an EMBL/GenBank/DDBJ whole genome shotgun (WGS) entry which is preliminary data.</text>
</comment>
<accession>A0A4V3V8J2</accession>
<dbReference type="AlphaFoldDB" id="A0A4V3V8J2"/>
<reference evidence="1 2" key="1">
    <citation type="journal article" date="2019" name="Indoor Air">
        <title>Impacts of indoor surface finishes on bacterial viability.</title>
        <authorList>
            <person name="Hu J."/>
            <person name="Maamar S.B."/>
            <person name="Glawe A.J."/>
            <person name="Gottel N."/>
            <person name="Gilbert J.A."/>
            <person name="Hartmann E.M."/>
        </authorList>
    </citation>
    <scope>NUCLEOTIDE SEQUENCE [LARGE SCALE GENOMIC DNA]</scope>
    <source>
        <strain evidence="1 2">AF060A6</strain>
    </source>
</reference>
<evidence type="ECO:0000313" key="2">
    <source>
        <dbReference type="Proteomes" id="UP000306477"/>
    </source>
</evidence>
<dbReference type="Proteomes" id="UP000306477">
    <property type="component" value="Unassembled WGS sequence"/>
</dbReference>
<proteinExistence type="predicted"/>
<dbReference type="STRING" id="1033734.GCA_000285535_03636"/>
<dbReference type="Pfam" id="PF13797">
    <property type="entry name" value="Post_transc_reg"/>
    <property type="match status" value="1"/>
</dbReference>
<name>A0A4V3V8J2_9BACI</name>
<dbReference type="EMBL" id="SLUB01000001">
    <property type="protein sequence ID" value="THE15333.1"/>
    <property type="molecule type" value="Genomic_DNA"/>
</dbReference>
<protein>
    <submittedName>
        <fullName evidence="1">Post-transcriptional regulator</fullName>
    </submittedName>
</protein>
<evidence type="ECO:0000313" key="1">
    <source>
        <dbReference type="EMBL" id="THE15333.1"/>
    </source>
</evidence>
<dbReference type="InterPro" id="IPR025716">
    <property type="entry name" value="Post-transcriptional_regulator"/>
</dbReference>
<sequence>MNQAETHMYDRFRETVRPFLKSKLEEFELYGYDSVKEEELWEFLKNKKWRKEKEEKLLYQIASDILSVKVGEYMNYATVEAFKGPNWFEGEGKDVLEKLL</sequence>
<keyword evidence="2" id="KW-1185">Reference proteome</keyword>
<gene>
    <name evidence="1" type="ORF">E1I69_00345</name>
</gene>